<evidence type="ECO:0000259" key="1">
    <source>
        <dbReference type="Pfam" id="PF00078"/>
    </source>
</evidence>
<sequence>MTGLVDEEREMDIVYPDFSKDFDTVSHNILIGKRGTKTSWRPVTSSVPQGSILGPVLFNIFISDLGDGAECTLSKFADDTNWEEWLIHQRRDLHRLKKWVDRNLMQFNKGKCKLLPLGRNNPMHQYMLGPPSWKVMLGGGPSPLLSTGEATPGVLCPVLSSPKGRLRGELINVYKYLKGGCKEDGARLFSVVPSDRTRGNRHKLKHSRFPLNIRKHFFTVRVTEHWHSLPREVVESLPLEIFKSCLDVVLGNWLQVALLEQGVGPDDLQKSCPTSTILKAHKASQTQCVSGP</sequence>
<feature type="domain" description="Reverse transcriptase" evidence="1">
    <location>
        <begin position="20"/>
        <end position="115"/>
    </location>
</feature>
<dbReference type="PANTHER" id="PTHR33332">
    <property type="entry name" value="REVERSE TRANSCRIPTASE DOMAIN-CONTAINING PROTEIN"/>
    <property type="match status" value="1"/>
</dbReference>
<dbReference type="InterPro" id="IPR000477">
    <property type="entry name" value="RT_dom"/>
</dbReference>
<evidence type="ECO:0000313" key="2">
    <source>
        <dbReference type="EMBL" id="KAK4830265.1"/>
    </source>
</evidence>
<gene>
    <name evidence="2" type="ORF">QYF61_009358</name>
</gene>
<organism evidence="2 3">
    <name type="scientific">Mycteria americana</name>
    <name type="common">Wood stork</name>
    <dbReference type="NCBI Taxonomy" id="33587"/>
    <lineage>
        <taxon>Eukaryota</taxon>
        <taxon>Metazoa</taxon>
        <taxon>Chordata</taxon>
        <taxon>Craniata</taxon>
        <taxon>Vertebrata</taxon>
        <taxon>Euteleostomi</taxon>
        <taxon>Archelosauria</taxon>
        <taxon>Archosauria</taxon>
        <taxon>Dinosauria</taxon>
        <taxon>Saurischia</taxon>
        <taxon>Theropoda</taxon>
        <taxon>Coelurosauria</taxon>
        <taxon>Aves</taxon>
        <taxon>Neognathae</taxon>
        <taxon>Neoaves</taxon>
        <taxon>Aequornithes</taxon>
        <taxon>Ciconiiformes</taxon>
        <taxon>Ciconiidae</taxon>
        <taxon>Mycteria</taxon>
    </lineage>
</organism>
<reference evidence="2 3" key="1">
    <citation type="journal article" date="2023" name="J. Hered.">
        <title>Chromosome-level genome of the wood stork (Mycteria americana) provides insight into avian chromosome evolution.</title>
        <authorList>
            <person name="Flamio R. Jr."/>
            <person name="Ramstad K.M."/>
        </authorList>
    </citation>
    <scope>NUCLEOTIDE SEQUENCE [LARGE SCALE GENOMIC DNA]</scope>
    <source>
        <strain evidence="2">JAX WOST 10</strain>
    </source>
</reference>
<evidence type="ECO:0000313" key="3">
    <source>
        <dbReference type="Proteomes" id="UP001333110"/>
    </source>
</evidence>
<comment type="caution">
    <text evidence="2">The sequence shown here is derived from an EMBL/GenBank/DDBJ whole genome shotgun (WGS) entry which is preliminary data.</text>
</comment>
<proteinExistence type="predicted"/>
<dbReference type="AlphaFoldDB" id="A0AAN7NQM0"/>
<dbReference type="EMBL" id="JAUNZN010000001">
    <property type="protein sequence ID" value="KAK4830265.1"/>
    <property type="molecule type" value="Genomic_DNA"/>
</dbReference>
<protein>
    <recommendedName>
        <fullName evidence="1">Reverse transcriptase domain-containing protein</fullName>
    </recommendedName>
</protein>
<keyword evidence="3" id="KW-1185">Reference proteome</keyword>
<accession>A0AAN7NQM0</accession>
<dbReference type="Pfam" id="PF00078">
    <property type="entry name" value="RVT_1"/>
    <property type="match status" value="1"/>
</dbReference>
<name>A0AAN7NQM0_MYCAM</name>
<dbReference type="Proteomes" id="UP001333110">
    <property type="component" value="Unassembled WGS sequence"/>
</dbReference>